<gene>
    <name evidence="2" type="ORF">SAMN05216591_1290</name>
</gene>
<feature type="region of interest" description="Disordered" evidence="1">
    <location>
        <begin position="118"/>
        <end position="145"/>
    </location>
</feature>
<feature type="compositionally biased region" description="Basic and acidic residues" evidence="1">
    <location>
        <begin position="130"/>
        <end position="139"/>
    </location>
</feature>
<reference evidence="2 3" key="1">
    <citation type="submission" date="2016-10" db="EMBL/GenBank/DDBJ databases">
        <authorList>
            <person name="Varghese N."/>
            <person name="Submissions S."/>
        </authorList>
    </citation>
    <scope>NUCLEOTIDE SEQUENCE [LARGE SCALE GENOMIC DNA]</scope>
    <source>
        <strain evidence="2 3">DSM 17835</strain>
    </source>
</reference>
<evidence type="ECO:0000313" key="3">
    <source>
        <dbReference type="Proteomes" id="UP000182858"/>
    </source>
</evidence>
<dbReference type="Proteomes" id="UP000182858">
    <property type="component" value="Chromosome I"/>
</dbReference>
<protein>
    <submittedName>
        <fullName evidence="2">Uncharacterized protein</fullName>
    </submittedName>
</protein>
<dbReference type="RefSeq" id="WP_010565519.1">
    <property type="nucleotide sequence ID" value="NZ_JARIXU010000015.1"/>
</dbReference>
<proteinExistence type="predicted"/>
<accession>A0ABY0N2S6</accession>
<organism evidence="2 3">
    <name type="scientific">Pseudomonas extremaustralis</name>
    <dbReference type="NCBI Taxonomy" id="359110"/>
    <lineage>
        <taxon>Bacteria</taxon>
        <taxon>Pseudomonadati</taxon>
        <taxon>Pseudomonadota</taxon>
        <taxon>Gammaproteobacteria</taxon>
        <taxon>Pseudomonadales</taxon>
        <taxon>Pseudomonadaceae</taxon>
        <taxon>Pseudomonas</taxon>
    </lineage>
</organism>
<name>A0ABY0N2S6_9PSED</name>
<dbReference type="GeneID" id="78552794"/>
<evidence type="ECO:0000313" key="2">
    <source>
        <dbReference type="EMBL" id="SDE89023.1"/>
    </source>
</evidence>
<dbReference type="EMBL" id="LT629689">
    <property type="protein sequence ID" value="SDE89023.1"/>
    <property type="molecule type" value="Genomic_DNA"/>
</dbReference>
<sequence length="197" mass="21961">MALSPLDSAYLHASTVVNFVHAHSPDAAHRGEKDLHFVPQENVRRPDGDRRSAEQIIEANPILKNLGYQKDINRGLAYERLGDWTENNPDPQARADAAYNAARVLNWIDTSLTARGVSRDHQAGNGDLEGITRDGDARRGTPAGMWKDFTEQGYKALRSDHRLDHNTDWHVSSRGSNYDNVTVVLGDTVNDRSAKHL</sequence>
<keyword evidence="3" id="KW-1185">Reference proteome</keyword>
<evidence type="ECO:0000256" key="1">
    <source>
        <dbReference type="SAM" id="MobiDB-lite"/>
    </source>
</evidence>